<feature type="compositionally biased region" description="Polar residues" evidence="1">
    <location>
        <begin position="1"/>
        <end position="10"/>
    </location>
</feature>
<evidence type="ECO:0000256" key="1">
    <source>
        <dbReference type="SAM" id="MobiDB-lite"/>
    </source>
</evidence>
<dbReference type="InParanoid" id="M1D3X8"/>
<sequence length="82" mass="9449">MDSTTNNSNTDLRESENTISKYKRREHIIKEEVLPSSGQRVGTKTSRRRSFHHTKLQQTATDGNLKAKTPELLSLSVHFYVF</sequence>
<name>M1D3X8_SOLTU</name>
<dbReference type="HOGENOM" id="CLU_2562807_0_0_1"/>
<keyword evidence="3" id="KW-1185">Reference proteome</keyword>
<evidence type="ECO:0000313" key="3">
    <source>
        <dbReference type="Proteomes" id="UP000011115"/>
    </source>
</evidence>
<accession>M1D3X8</accession>
<dbReference type="PaxDb" id="4113-PGSC0003DMT400080758"/>
<proteinExistence type="predicted"/>
<dbReference type="Proteomes" id="UP000011115">
    <property type="component" value="Unassembled WGS sequence"/>
</dbReference>
<feature type="region of interest" description="Disordered" evidence="1">
    <location>
        <begin position="1"/>
        <end position="23"/>
    </location>
</feature>
<reference evidence="2" key="2">
    <citation type="submission" date="2015-06" db="UniProtKB">
        <authorList>
            <consortium name="EnsemblPlants"/>
        </authorList>
    </citation>
    <scope>IDENTIFICATION</scope>
    <source>
        <strain evidence="2">DM1-3 516 R44</strain>
    </source>
</reference>
<evidence type="ECO:0000313" key="2">
    <source>
        <dbReference type="EnsemblPlants" id="PGSC0003DMT400080758"/>
    </source>
</evidence>
<organism evidence="2 3">
    <name type="scientific">Solanum tuberosum</name>
    <name type="common">Potato</name>
    <dbReference type="NCBI Taxonomy" id="4113"/>
    <lineage>
        <taxon>Eukaryota</taxon>
        <taxon>Viridiplantae</taxon>
        <taxon>Streptophyta</taxon>
        <taxon>Embryophyta</taxon>
        <taxon>Tracheophyta</taxon>
        <taxon>Spermatophyta</taxon>
        <taxon>Magnoliopsida</taxon>
        <taxon>eudicotyledons</taxon>
        <taxon>Gunneridae</taxon>
        <taxon>Pentapetalae</taxon>
        <taxon>asterids</taxon>
        <taxon>lamiids</taxon>
        <taxon>Solanales</taxon>
        <taxon>Solanaceae</taxon>
        <taxon>Solanoideae</taxon>
        <taxon>Solaneae</taxon>
        <taxon>Solanum</taxon>
    </lineage>
</organism>
<dbReference type="EnsemblPlants" id="PGSC0003DMT400080758">
    <property type="protein sequence ID" value="PGSC0003DMT400080758"/>
    <property type="gene ID" value="PGSC0003DMG400031453"/>
</dbReference>
<reference evidence="3" key="1">
    <citation type="journal article" date="2011" name="Nature">
        <title>Genome sequence and analysis of the tuber crop potato.</title>
        <authorList>
            <consortium name="The Potato Genome Sequencing Consortium"/>
        </authorList>
    </citation>
    <scope>NUCLEOTIDE SEQUENCE [LARGE SCALE GENOMIC DNA]</scope>
    <source>
        <strain evidence="3">cv. DM1-3 516 R44</strain>
    </source>
</reference>
<dbReference type="AlphaFoldDB" id="M1D3X8"/>
<protein>
    <submittedName>
        <fullName evidence="2">Uncharacterized protein</fullName>
    </submittedName>
</protein>
<dbReference type="Gramene" id="PGSC0003DMT400080758">
    <property type="protein sequence ID" value="PGSC0003DMT400080758"/>
    <property type="gene ID" value="PGSC0003DMG400031453"/>
</dbReference>